<name>A0AAV5WFP7_9BILA</name>
<keyword evidence="3" id="KW-1185">Reference proteome</keyword>
<dbReference type="InterPro" id="IPR036444">
    <property type="entry name" value="PLipase_A2_dom_sf"/>
</dbReference>
<dbReference type="GO" id="GO:0006644">
    <property type="term" value="P:phospholipid metabolic process"/>
    <property type="evidence" value="ECO:0007669"/>
    <property type="project" value="InterPro"/>
</dbReference>
<dbReference type="PANTHER" id="PTHR34228">
    <property type="entry name" value="PROTEIN CBG09474-RELATED"/>
    <property type="match status" value="1"/>
</dbReference>
<dbReference type="PANTHER" id="PTHR34228:SF3">
    <property type="entry name" value="PHOSPHOLIPASE A2-LIKE PROTEIN Y52B11A.8"/>
    <property type="match status" value="1"/>
</dbReference>
<evidence type="ECO:0008006" key="4">
    <source>
        <dbReference type="Google" id="ProtNLM"/>
    </source>
</evidence>
<evidence type="ECO:0000313" key="3">
    <source>
        <dbReference type="Proteomes" id="UP001432322"/>
    </source>
</evidence>
<organism evidence="2 3">
    <name type="scientific">Pristionchus fissidentatus</name>
    <dbReference type="NCBI Taxonomy" id="1538716"/>
    <lineage>
        <taxon>Eukaryota</taxon>
        <taxon>Metazoa</taxon>
        <taxon>Ecdysozoa</taxon>
        <taxon>Nematoda</taxon>
        <taxon>Chromadorea</taxon>
        <taxon>Rhabditida</taxon>
        <taxon>Rhabditina</taxon>
        <taxon>Diplogasteromorpha</taxon>
        <taxon>Diplogasteroidea</taxon>
        <taxon>Neodiplogasteridae</taxon>
        <taxon>Pristionchus</taxon>
    </lineage>
</organism>
<accession>A0AAV5WFP7</accession>
<keyword evidence="1" id="KW-0732">Signal</keyword>
<dbReference type="SUPFAM" id="SSF48619">
    <property type="entry name" value="Phospholipase A2, PLA2"/>
    <property type="match status" value="1"/>
</dbReference>
<reference evidence="2" key="1">
    <citation type="submission" date="2023-10" db="EMBL/GenBank/DDBJ databases">
        <title>Genome assembly of Pristionchus species.</title>
        <authorList>
            <person name="Yoshida K."/>
            <person name="Sommer R.J."/>
        </authorList>
    </citation>
    <scope>NUCLEOTIDE SEQUENCE</scope>
    <source>
        <strain evidence="2">RS5133</strain>
    </source>
</reference>
<dbReference type="Proteomes" id="UP001432322">
    <property type="component" value="Unassembled WGS sequence"/>
</dbReference>
<comment type="caution">
    <text evidence="2">The sequence shown here is derived from an EMBL/GenBank/DDBJ whole genome shotgun (WGS) entry which is preliminary data.</text>
</comment>
<dbReference type="EMBL" id="BTSY01000005">
    <property type="protein sequence ID" value="GMT30318.1"/>
    <property type="molecule type" value="Genomic_DNA"/>
</dbReference>
<evidence type="ECO:0000256" key="1">
    <source>
        <dbReference type="SAM" id="SignalP"/>
    </source>
</evidence>
<feature type="chain" id="PRO_5043507011" description="Phospholipase A2" evidence="1">
    <location>
        <begin position="25"/>
        <end position="198"/>
    </location>
</feature>
<sequence length="198" mass="21998">LIQSMSRASLPLLLLALAPLSIIAVEDLPVLGADPTWECGTDQDSKRVAEAEILTHCPKQKKPVNNCCVAHDKCYDDQLGQEHCDNIFCECLTMATKPSKTCAEQDGPFFCELVRIFGSYAYERSGKNGTVDGDSGDSFYDYELETDKGEAGHKKPTREAIIAVAETIPSTDSFMPPLHARVRRMLTTSQNGRFMWRF</sequence>
<dbReference type="InterPro" id="IPR053322">
    <property type="entry name" value="PLA2-like"/>
</dbReference>
<evidence type="ECO:0000313" key="2">
    <source>
        <dbReference type="EMBL" id="GMT30318.1"/>
    </source>
</evidence>
<feature type="signal peptide" evidence="1">
    <location>
        <begin position="1"/>
        <end position="24"/>
    </location>
</feature>
<feature type="non-terminal residue" evidence="2">
    <location>
        <position position="1"/>
    </location>
</feature>
<dbReference type="AlphaFoldDB" id="A0AAV5WFP7"/>
<gene>
    <name evidence="2" type="ORF">PFISCL1PPCAC_21615</name>
</gene>
<proteinExistence type="predicted"/>
<dbReference type="GO" id="GO:0004623">
    <property type="term" value="F:phospholipase A2 activity"/>
    <property type="evidence" value="ECO:0007669"/>
    <property type="project" value="InterPro"/>
</dbReference>
<dbReference type="GO" id="GO:0050482">
    <property type="term" value="P:arachidonate secretion"/>
    <property type="evidence" value="ECO:0007669"/>
    <property type="project" value="InterPro"/>
</dbReference>
<protein>
    <recommendedName>
        <fullName evidence="4">Phospholipase A2</fullName>
    </recommendedName>
</protein>